<evidence type="ECO:0000259" key="8">
    <source>
        <dbReference type="Pfam" id="PF02687"/>
    </source>
</evidence>
<gene>
    <name evidence="9" type="ORF">G443_001136</name>
</gene>
<evidence type="ECO:0000256" key="6">
    <source>
        <dbReference type="ARBA" id="ARBA00038076"/>
    </source>
</evidence>
<feature type="transmembrane region" description="Helical" evidence="7">
    <location>
        <begin position="441"/>
        <end position="474"/>
    </location>
</feature>
<feature type="transmembrane region" description="Helical" evidence="7">
    <location>
        <begin position="367"/>
        <end position="386"/>
    </location>
</feature>
<dbReference type="Proteomes" id="UP000791080">
    <property type="component" value="Unassembled WGS sequence"/>
</dbReference>
<dbReference type="RefSeq" id="WP_035292876.1">
    <property type="nucleotide sequence ID" value="NZ_AUBJ02000001.1"/>
</dbReference>
<feature type="transmembrane region" description="Helical" evidence="7">
    <location>
        <begin position="724"/>
        <end position="746"/>
    </location>
</feature>
<keyword evidence="4 7" id="KW-1133">Transmembrane helix</keyword>
<dbReference type="Pfam" id="PF02687">
    <property type="entry name" value="FtsX"/>
    <property type="match status" value="2"/>
</dbReference>
<comment type="similarity">
    <text evidence="6">Belongs to the ABC-4 integral membrane protein family.</text>
</comment>
<name>A0ABT1JGG7_ACTCY</name>
<protein>
    <submittedName>
        <fullName evidence="9">ABC transport system permease protein</fullName>
    </submittedName>
</protein>
<dbReference type="EMBL" id="AUBJ02000001">
    <property type="protein sequence ID" value="MCP2330866.1"/>
    <property type="molecule type" value="Genomic_DNA"/>
</dbReference>
<feature type="transmembrane region" description="Helical" evidence="7">
    <location>
        <begin position="777"/>
        <end position="799"/>
    </location>
</feature>
<feature type="transmembrane region" description="Helical" evidence="7">
    <location>
        <begin position="317"/>
        <end position="347"/>
    </location>
</feature>
<evidence type="ECO:0000313" key="9">
    <source>
        <dbReference type="EMBL" id="MCP2330866.1"/>
    </source>
</evidence>
<evidence type="ECO:0000256" key="2">
    <source>
        <dbReference type="ARBA" id="ARBA00022475"/>
    </source>
</evidence>
<feature type="transmembrane region" description="Helical" evidence="7">
    <location>
        <begin position="495"/>
        <end position="515"/>
    </location>
</feature>
<keyword evidence="2" id="KW-1003">Cell membrane</keyword>
<feature type="domain" description="ABC3 transporter permease C-terminal" evidence="8">
    <location>
        <begin position="728"/>
        <end position="840"/>
    </location>
</feature>
<keyword evidence="3 7" id="KW-0812">Transmembrane</keyword>
<organism evidence="9 10">
    <name type="scientific">Actinoalloteichus caeruleus DSM 43889</name>
    <dbReference type="NCBI Taxonomy" id="1120930"/>
    <lineage>
        <taxon>Bacteria</taxon>
        <taxon>Bacillati</taxon>
        <taxon>Actinomycetota</taxon>
        <taxon>Actinomycetes</taxon>
        <taxon>Pseudonocardiales</taxon>
        <taxon>Pseudonocardiaceae</taxon>
        <taxon>Actinoalloteichus</taxon>
        <taxon>Actinoalloteichus cyanogriseus</taxon>
    </lineage>
</organism>
<feature type="transmembrane region" description="Helical" evidence="7">
    <location>
        <begin position="270"/>
        <end position="296"/>
    </location>
</feature>
<evidence type="ECO:0000256" key="5">
    <source>
        <dbReference type="ARBA" id="ARBA00023136"/>
    </source>
</evidence>
<dbReference type="PANTHER" id="PTHR30572:SF4">
    <property type="entry name" value="ABC TRANSPORTER PERMEASE YTRF"/>
    <property type="match status" value="1"/>
</dbReference>
<feature type="domain" description="ABC3 transporter permease C-terminal" evidence="8">
    <location>
        <begin position="274"/>
        <end position="395"/>
    </location>
</feature>
<evidence type="ECO:0000256" key="1">
    <source>
        <dbReference type="ARBA" id="ARBA00004651"/>
    </source>
</evidence>
<accession>A0ABT1JGG7</accession>
<dbReference type="InterPro" id="IPR003838">
    <property type="entry name" value="ABC3_permease_C"/>
</dbReference>
<dbReference type="PANTHER" id="PTHR30572">
    <property type="entry name" value="MEMBRANE COMPONENT OF TRANSPORTER-RELATED"/>
    <property type="match status" value="1"/>
</dbReference>
<evidence type="ECO:0000256" key="4">
    <source>
        <dbReference type="ARBA" id="ARBA00022989"/>
    </source>
</evidence>
<evidence type="ECO:0000256" key="7">
    <source>
        <dbReference type="SAM" id="Phobius"/>
    </source>
</evidence>
<evidence type="ECO:0000256" key="3">
    <source>
        <dbReference type="ARBA" id="ARBA00022692"/>
    </source>
</evidence>
<keyword evidence="5 7" id="KW-0472">Membrane</keyword>
<dbReference type="InterPro" id="IPR050250">
    <property type="entry name" value="Macrolide_Exporter_MacB"/>
</dbReference>
<feature type="transmembrane region" description="Helical" evidence="7">
    <location>
        <begin position="819"/>
        <end position="841"/>
    </location>
</feature>
<proteinExistence type="inferred from homology"/>
<evidence type="ECO:0000313" key="10">
    <source>
        <dbReference type="Proteomes" id="UP000791080"/>
    </source>
</evidence>
<keyword evidence="10" id="KW-1185">Reference proteome</keyword>
<sequence length="850" mass="87218">MLRVALHTLWARRGLLVGSFVALCLGVALLASTGQLLSASTSGSGLGGIGRYDAAAVVVRADQEVPVQVGDRTVHPTAREERGVDPEVADRLRTTPGVTDVVADGSFALGLISEDDADTPFRDLVGAPWSNAPLTPFTVVEGEEPVAPAQAVVSRSLADADGITVGSTLRISAPTGRQDVEVVGVAEPPGGTGIPGEATVLLDDATAASLVPDGQLPVALGVFSEEDPARLAETIRQEFADEGLRVLHGPAKGGVAQDEIYQQGTQDITALLAMMAVIALFVSTFVVAGTFGFAVSQRTGELSLLRALGATARQLRVMLVGEALILGVLASAVGVFLGAAAAGQVAALLVDAGAAPPGFHAPTAPGPLALAFVLGLLVALAGVVGASRRGSGISPTEPPRLGQLDDSRMTRGRWITTGVCAALSALIASTMPTAAADGVVVFSFLLAVFLVLTLVSLAPLFVPALAAIVVTPFASLSRSSGFLASRNLRTGMRRTASTTAPVIVTVALAGTVFGATSITSATTARDSERNLAADVIVHSTTATGLPPEAAEVARAAPEVVGLASVTRTRGWVPTATYARATTIGGVDPTAVRHTYRLDVTEGDPATLDGESVVVSQPVLDDTGWEHGQVVPVHFGDGRVRELRIAAVLRNSVDLPEILVTPELVAQHSRDPMTAELYLTLDRTPADDDPLTELNDALAPVGAVATPGARWLWEREVDNAQESRVFAFVLIGMAVLYTSIAIANTLLMSAGGRIPELALLRDSGATRAQLVRMMSWEAVGVVLTGALLGVLAAAVSWTGVYLALARTVDAAHLAIPWGDLGVVAGACLLVALPASLLPVALLGRGRAGAGP</sequence>
<feature type="transmembrane region" description="Helical" evidence="7">
    <location>
        <begin position="414"/>
        <end position="435"/>
    </location>
</feature>
<comment type="caution">
    <text evidence="9">The sequence shown here is derived from an EMBL/GenBank/DDBJ whole genome shotgun (WGS) entry which is preliminary data.</text>
</comment>
<reference evidence="9 10" key="1">
    <citation type="submission" date="2022-06" db="EMBL/GenBank/DDBJ databases">
        <title>Genomic Encyclopedia of Type Strains, Phase I: the one thousand microbial genomes (KMG-I) project.</title>
        <authorList>
            <person name="Kyrpides N."/>
        </authorList>
    </citation>
    <scope>NUCLEOTIDE SEQUENCE [LARGE SCALE GENOMIC DNA]</scope>
    <source>
        <strain evidence="9 10">DSM 43889</strain>
    </source>
</reference>
<comment type="subcellular location">
    <subcellularLocation>
        <location evidence="1">Cell membrane</location>
        <topology evidence="1">Multi-pass membrane protein</topology>
    </subcellularLocation>
</comment>